<evidence type="ECO:0000313" key="3">
    <source>
        <dbReference type="Proteomes" id="UP000250299"/>
    </source>
</evidence>
<dbReference type="AlphaFoldDB" id="A0A2Z4RS14"/>
<dbReference type="OrthoDB" id="6628031at2"/>
<protein>
    <recommendedName>
        <fullName evidence="1">Minor tail T domain-containing protein</fullName>
    </recommendedName>
</protein>
<dbReference type="EMBL" id="CP029693">
    <property type="protein sequence ID" value="AWY43860.1"/>
    <property type="molecule type" value="Genomic_DNA"/>
</dbReference>
<sequence length="70" mass="8256">MSLPEFRRWVAYRNKRGSLNFGMRIERGFALLATLYANRNSDKVKYKIFDFMPHESEPELTLEEAIASWG</sequence>
<reference evidence="2 3" key="1">
    <citation type="submission" date="2018-05" db="EMBL/GenBank/DDBJ databases">
        <title>Whole genome sequence of Pseudomonas putida JBC17.</title>
        <authorList>
            <person name="Lee Y.H."/>
            <person name="David K."/>
        </authorList>
    </citation>
    <scope>NUCLEOTIDE SEQUENCE [LARGE SCALE GENOMIC DNA]</scope>
    <source>
        <strain evidence="2 3">JBC17</strain>
    </source>
</reference>
<dbReference type="RefSeq" id="WP_110967386.1">
    <property type="nucleotide sequence ID" value="NZ_CP029693.1"/>
</dbReference>
<proteinExistence type="predicted"/>
<gene>
    <name evidence="2" type="ORF">DKY63_29685</name>
</gene>
<dbReference type="Pfam" id="PF06223">
    <property type="entry name" value="Phage_tail_T"/>
    <property type="match status" value="1"/>
</dbReference>
<dbReference type="Proteomes" id="UP000250299">
    <property type="component" value="Chromosome"/>
</dbReference>
<dbReference type="InterPro" id="IPR009350">
    <property type="entry name" value="Phage_tail_T"/>
</dbReference>
<evidence type="ECO:0000259" key="1">
    <source>
        <dbReference type="Pfam" id="PF06223"/>
    </source>
</evidence>
<evidence type="ECO:0000313" key="2">
    <source>
        <dbReference type="EMBL" id="AWY43860.1"/>
    </source>
</evidence>
<feature type="domain" description="Minor tail T" evidence="1">
    <location>
        <begin position="3"/>
        <end position="66"/>
    </location>
</feature>
<name>A0A2Z4RS14_PSEPU</name>
<accession>A0A2Z4RS14</accession>
<organism evidence="2 3">
    <name type="scientific">Pseudomonas putida</name>
    <name type="common">Arthrobacter siderocapsulatus</name>
    <dbReference type="NCBI Taxonomy" id="303"/>
    <lineage>
        <taxon>Bacteria</taxon>
        <taxon>Pseudomonadati</taxon>
        <taxon>Pseudomonadota</taxon>
        <taxon>Gammaproteobacteria</taxon>
        <taxon>Pseudomonadales</taxon>
        <taxon>Pseudomonadaceae</taxon>
        <taxon>Pseudomonas</taxon>
    </lineage>
</organism>